<keyword evidence="3" id="KW-1185">Reference proteome</keyword>
<protein>
    <submittedName>
        <fullName evidence="2">Uncharacterized protein</fullName>
    </submittedName>
</protein>
<evidence type="ECO:0000313" key="3">
    <source>
        <dbReference type="Proteomes" id="UP001229421"/>
    </source>
</evidence>
<accession>A0AAD8LHF3</accession>
<sequence length="119" mass="13214">MSSKEVGQQVSQRRSTGAAAKPSKEYKVAGSPPLLKAASRLACFNLWKLRVGFRNSQLPTNGNKATITLTKCLFLAPNQLEMLETSLFQLPKQYLQLNRLWFSPLCPPLSLSESLLCLC</sequence>
<feature type="compositionally biased region" description="Polar residues" evidence="1">
    <location>
        <begin position="1"/>
        <end position="15"/>
    </location>
</feature>
<dbReference type="EMBL" id="JAUHHV010000001">
    <property type="protein sequence ID" value="KAK1439221.1"/>
    <property type="molecule type" value="Genomic_DNA"/>
</dbReference>
<proteinExistence type="predicted"/>
<evidence type="ECO:0000313" key="2">
    <source>
        <dbReference type="EMBL" id="KAK1439221.1"/>
    </source>
</evidence>
<name>A0AAD8LHF3_TARER</name>
<evidence type="ECO:0000256" key="1">
    <source>
        <dbReference type="SAM" id="MobiDB-lite"/>
    </source>
</evidence>
<gene>
    <name evidence="2" type="ORF">QVD17_05037</name>
</gene>
<reference evidence="2" key="1">
    <citation type="journal article" date="2023" name="bioRxiv">
        <title>Improved chromosome-level genome assembly for marigold (Tagetes erecta).</title>
        <authorList>
            <person name="Jiang F."/>
            <person name="Yuan L."/>
            <person name="Wang S."/>
            <person name="Wang H."/>
            <person name="Xu D."/>
            <person name="Wang A."/>
            <person name="Fan W."/>
        </authorList>
    </citation>
    <scope>NUCLEOTIDE SEQUENCE</scope>
    <source>
        <strain evidence="2">WSJ</strain>
        <tissue evidence="2">Leaf</tissue>
    </source>
</reference>
<dbReference type="AlphaFoldDB" id="A0AAD8LHF3"/>
<feature type="region of interest" description="Disordered" evidence="1">
    <location>
        <begin position="1"/>
        <end position="29"/>
    </location>
</feature>
<organism evidence="2 3">
    <name type="scientific">Tagetes erecta</name>
    <name type="common">African marigold</name>
    <dbReference type="NCBI Taxonomy" id="13708"/>
    <lineage>
        <taxon>Eukaryota</taxon>
        <taxon>Viridiplantae</taxon>
        <taxon>Streptophyta</taxon>
        <taxon>Embryophyta</taxon>
        <taxon>Tracheophyta</taxon>
        <taxon>Spermatophyta</taxon>
        <taxon>Magnoliopsida</taxon>
        <taxon>eudicotyledons</taxon>
        <taxon>Gunneridae</taxon>
        <taxon>Pentapetalae</taxon>
        <taxon>asterids</taxon>
        <taxon>campanulids</taxon>
        <taxon>Asterales</taxon>
        <taxon>Asteraceae</taxon>
        <taxon>Asteroideae</taxon>
        <taxon>Heliantheae alliance</taxon>
        <taxon>Tageteae</taxon>
        <taxon>Tagetes</taxon>
    </lineage>
</organism>
<dbReference type="Proteomes" id="UP001229421">
    <property type="component" value="Unassembled WGS sequence"/>
</dbReference>
<comment type="caution">
    <text evidence="2">The sequence shown here is derived from an EMBL/GenBank/DDBJ whole genome shotgun (WGS) entry which is preliminary data.</text>
</comment>